<dbReference type="EMBL" id="FNQT01000001">
    <property type="protein sequence ID" value="SDZ95195.1"/>
    <property type="molecule type" value="Genomic_DNA"/>
</dbReference>
<keyword evidence="1" id="KW-0812">Transmembrane</keyword>
<reference evidence="2 3" key="1">
    <citation type="submission" date="2016-10" db="EMBL/GenBank/DDBJ databases">
        <authorList>
            <person name="de Groot N.N."/>
        </authorList>
    </citation>
    <scope>NUCLEOTIDE SEQUENCE [LARGE SCALE GENOMIC DNA]</scope>
    <source>
        <strain evidence="2 3">CGMCC 1.8712</strain>
    </source>
</reference>
<feature type="transmembrane region" description="Helical" evidence="1">
    <location>
        <begin position="6"/>
        <end position="28"/>
    </location>
</feature>
<dbReference type="Pfam" id="PF26119">
    <property type="entry name" value="DUF8036"/>
    <property type="match status" value="1"/>
</dbReference>
<dbReference type="InterPro" id="IPR058349">
    <property type="entry name" value="DUF8036"/>
</dbReference>
<evidence type="ECO:0000313" key="3">
    <source>
        <dbReference type="Proteomes" id="UP000236755"/>
    </source>
</evidence>
<keyword evidence="1" id="KW-0472">Membrane</keyword>
<proteinExistence type="predicted"/>
<protein>
    <submittedName>
        <fullName evidence="2">Uncharacterized protein</fullName>
    </submittedName>
</protein>
<dbReference type="AlphaFoldDB" id="A0A1H3X723"/>
<evidence type="ECO:0000256" key="1">
    <source>
        <dbReference type="SAM" id="Phobius"/>
    </source>
</evidence>
<organism evidence="2 3">
    <name type="scientific">Haloplanus vescus</name>
    <dbReference type="NCBI Taxonomy" id="555874"/>
    <lineage>
        <taxon>Archaea</taxon>
        <taxon>Methanobacteriati</taxon>
        <taxon>Methanobacteriota</taxon>
        <taxon>Stenosarchaea group</taxon>
        <taxon>Halobacteria</taxon>
        <taxon>Halobacteriales</taxon>
        <taxon>Haloferacaceae</taxon>
        <taxon>Haloplanus</taxon>
    </lineage>
</organism>
<accession>A0A1H3X723</accession>
<dbReference type="Proteomes" id="UP000236755">
    <property type="component" value="Unassembled WGS sequence"/>
</dbReference>
<evidence type="ECO:0000313" key="2">
    <source>
        <dbReference type="EMBL" id="SDZ95195.1"/>
    </source>
</evidence>
<feature type="transmembrane region" description="Helical" evidence="1">
    <location>
        <begin position="75"/>
        <end position="96"/>
    </location>
</feature>
<keyword evidence="3" id="KW-1185">Reference proteome</keyword>
<name>A0A1H3X723_9EURY</name>
<keyword evidence="1" id="KW-1133">Transmembrane helix</keyword>
<gene>
    <name evidence="2" type="ORF">SAMN04488065_1394</name>
</gene>
<feature type="transmembrane region" description="Helical" evidence="1">
    <location>
        <begin position="40"/>
        <end position="63"/>
    </location>
</feature>
<sequence>MASMTPTLTIASALSGLNIVLLAALLVVWGRNYRQFRTPLTLGLVAFASVLAVENVVAIGFFFSSDMLYAASASAQTAVLAMRALQFVALAFLTYVTMR</sequence>
<dbReference type="STRING" id="555874.SAMN04488065_1394"/>